<evidence type="ECO:0000256" key="2">
    <source>
        <dbReference type="ARBA" id="ARBA00023004"/>
    </source>
</evidence>
<dbReference type="Gene3D" id="3.30.70.20">
    <property type="match status" value="2"/>
</dbReference>
<dbReference type="InterPro" id="IPR009051">
    <property type="entry name" value="Helical_ferredxn"/>
</dbReference>
<dbReference type="PROSITE" id="PS51379">
    <property type="entry name" value="4FE4S_FER_2"/>
    <property type="match status" value="2"/>
</dbReference>
<dbReference type="InterPro" id="IPR036188">
    <property type="entry name" value="FAD/NAD-bd_sf"/>
</dbReference>
<evidence type="ECO:0000313" key="6">
    <source>
        <dbReference type="Proteomes" id="UP000183028"/>
    </source>
</evidence>
<dbReference type="Proteomes" id="UP000183028">
    <property type="component" value="Unassembled WGS sequence"/>
</dbReference>
<organism evidence="5 6">
    <name type="scientific">Sharpea azabuensis</name>
    <dbReference type="NCBI Taxonomy" id="322505"/>
    <lineage>
        <taxon>Bacteria</taxon>
        <taxon>Bacillati</taxon>
        <taxon>Bacillota</taxon>
        <taxon>Erysipelotrichia</taxon>
        <taxon>Erysipelotrichales</taxon>
        <taxon>Coprobacillaceae</taxon>
        <taxon>Sharpea</taxon>
    </lineage>
</organism>
<dbReference type="AlphaFoldDB" id="A0A1H6XVT3"/>
<evidence type="ECO:0000256" key="3">
    <source>
        <dbReference type="ARBA" id="ARBA00023014"/>
    </source>
</evidence>
<dbReference type="SUPFAM" id="SSF46548">
    <property type="entry name" value="alpha-helical ferredoxin"/>
    <property type="match status" value="2"/>
</dbReference>
<dbReference type="eggNOG" id="COG1145">
    <property type="taxonomic scope" value="Bacteria"/>
</dbReference>
<dbReference type="Gene3D" id="3.50.50.60">
    <property type="entry name" value="FAD/NAD(P)-binding domain"/>
    <property type="match status" value="2"/>
</dbReference>
<proteinExistence type="predicted"/>
<keyword evidence="3" id="KW-0411">Iron-sulfur</keyword>
<dbReference type="Pfam" id="PF00037">
    <property type="entry name" value="Fer4"/>
    <property type="match status" value="2"/>
</dbReference>
<dbReference type="InterPro" id="IPR017900">
    <property type="entry name" value="4Fe4S_Fe_S_CS"/>
</dbReference>
<accession>A0A1H6XVT3</accession>
<dbReference type="Pfam" id="PF14691">
    <property type="entry name" value="Fer4_20"/>
    <property type="match status" value="1"/>
</dbReference>
<dbReference type="InterPro" id="IPR028261">
    <property type="entry name" value="DPD_II"/>
</dbReference>
<keyword evidence="2" id="KW-0408">Iron</keyword>
<dbReference type="GO" id="GO:0016491">
    <property type="term" value="F:oxidoreductase activity"/>
    <property type="evidence" value="ECO:0007669"/>
    <property type="project" value="InterPro"/>
</dbReference>
<keyword evidence="6" id="KW-1185">Reference proteome</keyword>
<dbReference type="RefSeq" id="WP_143122850.1">
    <property type="nucleotide sequence ID" value="NZ_FNYK01000095.1"/>
</dbReference>
<dbReference type="SUPFAM" id="SSF51971">
    <property type="entry name" value="Nucleotide-binding domain"/>
    <property type="match status" value="2"/>
</dbReference>
<evidence type="ECO:0000256" key="1">
    <source>
        <dbReference type="ARBA" id="ARBA00022723"/>
    </source>
</evidence>
<dbReference type="OrthoDB" id="9803192at2"/>
<dbReference type="PANTHER" id="PTHR42783:SF3">
    <property type="entry name" value="GLUTAMATE SYNTHASE [NADPH] SMALL CHAIN-RELATED"/>
    <property type="match status" value="1"/>
</dbReference>
<dbReference type="STRING" id="322505.SAMN04487836_1184"/>
<reference evidence="6" key="1">
    <citation type="submission" date="2016-10" db="EMBL/GenBank/DDBJ databases">
        <authorList>
            <person name="Varghese N."/>
        </authorList>
    </citation>
    <scope>NUCLEOTIDE SEQUENCE [LARGE SCALE GENOMIC DNA]</scope>
    <source>
        <strain evidence="6">DSM 20406</strain>
    </source>
</reference>
<dbReference type="GO" id="GO:0046872">
    <property type="term" value="F:metal ion binding"/>
    <property type="evidence" value="ECO:0007669"/>
    <property type="project" value="UniProtKB-KW"/>
</dbReference>
<dbReference type="SUPFAM" id="SSF54862">
    <property type="entry name" value="4Fe-4S ferredoxins"/>
    <property type="match status" value="1"/>
</dbReference>
<dbReference type="EMBL" id="FNYK01000095">
    <property type="protein sequence ID" value="SEJ29012.1"/>
    <property type="molecule type" value="Genomic_DNA"/>
</dbReference>
<protein>
    <submittedName>
        <fullName evidence="5">NADPH-dependent glutamate synthase beta chain</fullName>
    </submittedName>
</protein>
<dbReference type="InterPro" id="IPR023753">
    <property type="entry name" value="FAD/NAD-binding_dom"/>
</dbReference>
<feature type="domain" description="4Fe-4S ferredoxin-type" evidence="4">
    <location>
        <begin position="317"/>
        <end position="346"/>
    </location>
</feature>
<dbReference type="eggNOG" id="COG0493">
    <property type="taxonomic scope" value="Bacteria"/>
</dbReference>
<dbReference type="PANTHER" id="PTHR42783">
    <property type="entry name" value="GLUTAMATE SYNTHASE [NADPH] SMALL CHAIN"/>
    <property type="match status" value="1"/>
</dbReference>
<evidence type="ECO:0000313" key="5">
    <source>
        <dbReference type="EMBL" id="SEJ29012.1"/>
    </source>
</evidence>
<sequence>MIREDYKNYMFNDSDFLPDDYKCADEEKAKLIKKLVVMITSDMKMALSKKVPENNPEFWLIDRLLEKDEIRFMLSFKKKRTVKLTKYELAQRNNMTPDEAEAMAEKIAGIGLLEFDRDNSAHHKQYFVPQWVVGSGEYMMMNGKLLEKHPEVATFFNYASSVPVGKIAHMVPPGGGGIGMHVIPVEKAIEANSKAVSLEKLSYWLKKYDKICADICSCRRQQTIRGEGDGNVEDYYCLAVGDMAEYIVESHKDAHYITYDEAMEILQNAEEKGYVHQITNLDGEDKIVGICNCNTSTCNALRTSQLFNTPNLSASAYRAHVNPDNCVGCGKCVEICPVGAAKLGQKLCLKDGENQTYPLTELPDATKWGPEKWNKHFREDAKLHTYKTGTAPCKSACPAHIAVQGYIELAKQGRYDEAYKLIMQDNPLPAVCGAICNRRCEDECTRGTIDEAVAIDEIKKFVSLHALSHDNLYIPKCSNDIGKMWDDTYKVAIIGAGPAGLSAAYYLRMHGYPVTIFEKEEEPGGMLRYGIPSFRLDRTLIQKEISVIEKMGVKIACGVNVGEDLTLQDLREQGYKAFYLAIGMQSGRKINISNEEYALNGVEFLNRVNHGQTDILNGRTVVIGGGNVAIDVARTAARINSSKTMMFCLESPKEMPADIQEVEEALQEGVDINYGWGPQEIVVENDKIKSMIFKRCIQVYDKDGHFHPIYDDTTTKEIPCDHILLAIGQAPVFGHLLDHSLVEVRENGTIIADPITRQTGEEDIFVGGDIYHGARFAIDAIADGRDGYESIHRYVHKGQSLTIGRDLRHFDELDKNNISIESYDNASRQIPGLKKAAKSFDDLRMPFTEKQVKNETNRCLHCGATIVDVNRCIGCGLCTTKCEFDAIHLSRDKPENTRMFTAENGKLKAFAPYAIKRSIKIKMKKD</sequence>
<dbReference type="GO" id="GO:0051536">
    <property type="term" value="F:iron-sulfur cluster binding"/>
    <property type="evidence" value="ECO:0007669"/>
    <property type="project" value="UniProtKB-KW"/>
</dbReference>
<dbReference type="Gene3D" id="1.10.1060.10">
    <property type="entry name" value="Alpha-helical ferredoxin"/>
    <property type="match status" value="1"/>
</dbReference>
<dbReference type="Pfam" id="PF07992">
    <property type="entry name" value="Pyr_redox_2"/>
    <property type="match status" value="1"/>
</dbReference>
<name>A0A1H6XVT3_9FIRM</name>
<dbReference type="InterPro" id="IPR017896">
    <property type="entry name" value="4Fe4S_Fe-S-bd"/>
</dbReference>
<keyword evidence="1" id="KW-0479">Metal-binding</keyword>
<evidence type="ECO:0000259" key="4">
    <source>
        <dbReference type="PROSITE" id="PS51379"/>
    </source>
</evidence>
<gene>
    <name evidence="5" type="ORF">SAMN04487834_10952</name>
</gene>
<dbReference type="PROSITE" id="PS00198">
    <property type="entry name" value="4FE4S_FER_1"/>
    <property type="match status" value="2"/>
</dbReference>
<dbReference type="PRINTS" id="PR00419">
    <property type="entry name" value="ADXRDTASE"/>
</dbReference>
<feature type="domain" description="4Fe-4S ferredoxin-type" evidence="4">
    <location>
        <begin position="863"/>
        <end position="892"/>
    </location>
</feature>